<dbReference type="RefSeq" id="WP_013685909.1">
    <property type="nucleotide sequence ID" value="NC_015321.1"/>
</dbReference>
<evidence type="ECO:0000313" key="11">
    <source>
        <dbReference type="Proteomes" id="UP000007463"/>
    </source>
</evidence>
<dbReference type="GO" id="GO:0034599">
    <property type="term" value="P:cellular response to oxidative stress"/>
    <property type="evidence" value="ECO:0007669"/>
    <property type="project" value="TreeGrafter"/>
</dbReference>
<feature type="binding site" evidence="9">
    <location>
        <position position="95"/>
    </location>
    <ligand>
        <name>Zn(2+)</name>
        <dbReference type="ChEBI" id="CHEBI:29105"/>
    </ligand>
</feature>
<protein>
    <recommendedName>
        <fullName evidence="6">Carbonic anhydrase 2</fullName>
        <ecNumber evidence="2">4.2.1.1</ecNumber>
    </recommendedName>
    <alternativeName>
        <fullName evidence="8">Carbonate dehydratase 2</fullName>
    </alternativeName>
</protein>
<dbReference type="EC" id="4.2.1.1" evidence="2"/>
<dbReference type="CDD" id="cd00883">
    <property type="entry name" value="beta_CA_cladeA"/>
    <property type="match status" value="1"/>
</dbReference>
<dbReference type="KEGG" id="fte:Fluta_1141"/>
<dbReference type="InterPro" id="IPR036874">
    <property type="entry name" value="Carbonic_anhydrase_sf"/>
</dbReference>
<dbReference type="OrthoDB" id="9797527at2"/>
<proteinExistence type="inferred from homology"/>
<dbReference type="STRING" id="755732.Fluta_1141"/>
<dbReference type="HOGENOM" id="CLU_053879_3_1_10"/>
<dbReference type="Gene3D" id="3.40.1050.10">
    <property type="entry name" value="Carbonic anhydrase"/>
    <property type="match status" value="1"/>
</dbReference>
<dbReference type="InterPro" id="IPR015892">
    <property type="entry name" value="Carbonic_anhydrase_CS"/>
</dbReference>
<evidence type="ECO:0000256" key="2">
    <source>
        <dbReference type="ARBA" id="ARBA00012925"/>
    </source>
</evidence>
<keyword evidence="4 9" id="KW-0862">Zinc</keyword>
<dbReference type="PANTHER" id="PTHR11002:SF51">
    <property type="entry name" value="CARBONIC ANHYDRASE"/>
    <property type="match status" value="1"/>
</dbReference>
<evidence type="ECO:0000256" key="3">
    <source>
        <dbReference type="ARBA" id="ARBA00022723"/>
    </source>
</evidence>
<evidence type="ECO:0000256" key="5">
    <source>
        <dbReference type="ARBA" id="ARBA00023239"/>
    </source>
</evidence>
<dbReference type="FunFam" id="3.40.1050.10:FF:000001">
    <property type="entry name" value="Carbonic anhydrase"/>
    <property type="match status" value="1"/>
</dbReference>
<dbReference type="GO" id="GO:0004089">
    <property type="term" value="F:carbonate dehydratase activity"/>
    <property type="evidence" value="ECO:0007669"/>
    <property type="project" value="UniProtKB-EC"/>
</dbReference>
<dbReference type="GO" id="GO:0008270">
    <property type="term" value="F:zinc ion binding"/>
    <property type="evidence" value="ECO:0007669"/>
    <property type="project" value="InterPro"/>
</dbReference>
<comment type="catalytic activity">
    <reaction evidence="7">
        <text>hydrogencarbonate + H(+) = CO2 + H2O</text>
        <dbReference type="Rhea" id="RHEA:10748"/>
        <dbReference type="ChEBI" id="CHEBI:15377"/>
        <dbReference type="ChEBI" id="CHEBI:15378"/>
        <dbReference type="ChEBI" id="CHEBI:16526"/>
        <dbReference type="ChEBI" id="CHEBI:17544"/>
        <dbReference type="EC" id="4.2.1.1"/>
    </reaction>
</comment>
<dbReference type="GO" id="GO:0005737">
    <property type="term" value="C:cytoplasm"/>
    <property type="evidence" value="ECO:0007669"/>
    <property type="project" value="TreeGrafter"/>
</dbReference>
<dbReference type="Pfam" id="PF00484">
    <property type="entry name" value="Pro_CA"/>
    <property type="match status" value="1"/>
</dbReference>
<evidence type="ECO:0000256" key="6">
    <source>
        <dbReference type="ARBA" id="ARBA00039351"/>
    </source>
</evidence>
<comment type="similarity">
    <text evidence="1">Belongs to the beta-class carbonic anhydrase family.</text>
</comment>
<reference evidence="10 11" key="1">
    <citation type="journal article" date="2011" name="Stand. Genomic Sci.">
        <title>Complete genome sequence of the gliding freshwater bacterium Fluviicola taffensis type strain (RW262).</title>
        <authorList>
            <person name="Woyke T."/>
            <person name="Chertkov O."/>
            <person name="Lapidus A."/>
            <person name="Nolan M."/>
            <person name="Lucas S."/>
            <person name="Del Rio T.G."/>
            <person name="Tice H."/>
            <person name="Cheng J.F."/>
            <person name="Tapia R."/>
            <person name="Han C."/>
            <person name="Goodwin L."/>
            <person name="Pitluck S."/>
            <person name="Liolios K."/>
            <person name="Pagani I."/>
            <person name="Ivanova N."/>
            <person name="Huntemann M."/>
            <person name="Mavromatis K."/>
            <person name="Mikhailova N."/>
            <person name="Pati A."/>
            <person name="Chen A."/>
            <person name="Palaniappan K."/>
            <person name="Land M."/>
            <person name="Hauser L."/>
            <person name="Brambilla E.M."/>
            <person name="Rohde M."/>
            <person name="Mwirichia R."/>
            <person name="Sikorski J."/>
            <person name="Tindall B.J."/>
            <person name="Goker M."/>
            <person name="Bristow J."/>
            <person name="Eisen J.A."/>
            <person name="Markowitz V."/>
            <person name="Hugenholtz P."/>
            <person name="Klenk H.P."/>
            <person name="Kyrpides N.C."/>
        </authorList>
    </citation>
    <scope>NUCLEOTIDE SEQUENCE [LARGE SCALE GENOMIC DNA]</scope>
    <source>
        <strain evidence="11">DSM 16823 / RW262 / RW262</strain>
    </source>
</reference>
<name>F2IAK1_FLUTR</name>
<evidence type="ECO:0000256" key="4">
    <source>
        <dbReference type="ARBA" id="ARBA00022833"/>
    </source>
</evidence>
<organism evidence="10 11">
    <name type="scientific">Fluviicola taffensis (strain DSM 16823 / NCIMB 13979 / RW262)</name>
    <dbReference type="NCBI Taxonomy" id="755732"/>
    <lineage>
        <taxon>Bacteria</taxon>
        <taxon>Pseudomonadati</taxon>
        <taxon>Bacteroidota</taxon>
        <taxon>Flavobacteriia</taxon>
        <taxon>Flavobacteriales</taxon>
        <taxon>Crocinitomicaceae</taxon>
        <taxon>Fluviicola</taxon>
    </lineage>
</organism>
<dbReference type="EMBL" id="CP002542">
    <property type="protein sequence ID" value="AEA43137.1"/>
    <property type="molecule type" value="Genomic_DNA"/>
</dbReference>
<dbReference type="InterPro" id="IPR001765">
    <property type="entry name" value="Carbonic_anhydrase"/>
</dbReference>
<evidence type="ECO:0000256" key="9">
    <source>
        <dbReference type="PIRSR" id="PIRSR601765-1"/>
    </source>
</evidence>
<sequence length="208" mass="23732">MKEIFEGNKAWVEETLAKDPTFFDNLSKGQTPEYLWIGCSDSRVPANEIVNLPPGSIFVQRNIANQVINSDMNLLSVVYYAVKYLKVKHILVVGHYGCGGVAAAMSNKSFGFLDNWLVSIKNVYMKHQHELDGINDEALRTDRLVELNAIEQARNMAKISFIQEEWQNDNKLEIHAMVYSLKDGRLRDLEKSFNNSNDLKGVFQVNQF</sequence>
<evidence type="ECO:0000313" key="10">
    <source>
        <dbReference type="EMBL" id="AEA43137.1"/>
    </source>
</evidence>
<keyword evidence="3 9" id="KW-0479">Metal-binding</keyword>
<accession>F2IAK1</accession>
<dbReference type="eggNOG" id="COG0288">
    <property type="taxonomic scope" value="Bacteria"/>
</dbReference>
<keyword evidence="5 10" id="KW-0456">Lyase</keyword>
<dbReference type="AlphaFoldDB" id="F2IAK1"/>
<evidence type="ECO:0000256" key="1">
    <source>
        <dbReference type="ARBA" id="ARBA00006217"/>
    </source>
</evidence>
<dbReference type="Proteomes" id="UP000007463">
    <property type="component" value="Chromosome"/>
</dbReference>
<dbReference type="PANTHER" id="PTHR11002">
    <property type="entry name" value="CARBONIC ANHYDRASE"/>
    <property type="match status" value="1"/>
</dbReference>
<dbReference type="GO" id="GO:0071244">
    <property type="term" value="P:cellular response to carbon dioxide"/>
    <property type="evidence" value="ECO:0007669"/>
    <property type="project" value="TreeGrafter"/>
</dbReference>
<dbReference type="SMART" id="SM00947">
    <property type="entry name" value="Pro_CA"/>
    <property type="match status" value="1"/>
</dbReference>
<keyword evidence="11" id="KW-1185">Reference proteome</keyword>
<feature type="binding site" evidence="9">
    <location>
        <position position="98"/>
    </location>
    <ligand>
        <name>Zn(2+)</name>
        <dbReference type="ChEBI" id="CHEBI:29105"/>
    </ligand>
</feature>
<reference evidence="11" key="2">
    <citation type="submission" date="2011-02" db="EMBL/GenBank/DDBJ databases">
        <title>The complete genome of Fluviicola taffensis DSM 16823.</title>
        <authorList>
            <consortium name="US DOE Joint Genome Institute (JGI-PGF)"/>
            <person name="Lucas S."/>
            <person name="Copeland A."/>
            <person name="Lapidus A."/>
            <person name="Bruce D."/>
            <person name="Goodwin L."/>
            <person name="Pitluck S."/>
            <person name="Kyrpides N."/>
            <person name="Mavromatis K."/>
            <person name="Ivanova N."/>
            <person name="Mikhailova N."/>
            <person name="Pagani I."/>
            <person name="Chertkov O."/>
            <person name="Detter J.C."/>
            <person name="Han C."/>
            <person name="Tapia R."/>
            <person name="Land M."/>
            <person name="Hauser L."/>
            <person name="Markowitz V."/>
            <person name="Cheng J.-F."/>
            <person name="Hugenholtz P."/>
            <person name="Woyke T."/>
            <person name="Wu D."/>
            <person name="Tindall B."/>
            <person name="Pomrenke H.G."/>
            <person name="Brambilla E."/>
            <person name="Klenk H.-P."/>
            <person name="Eisen J.A."/>
        </authorList>
    </citation>
    <scope>NUCLEOTIDE SEQUENCE [LARGE SCALE GENOMIC DNA]</scope>
    <source>
        <strain evidence="11">DSM 16823 / RW262 / RW262</strain>
    </source>
</reference>
<dbReference type="PROSITE" id="PS00704">
    <property type="entry name" value="PROK_CO2_ANHYDRASE_1"/>
    <property type="match status" value="1"/>
</dbReference>
<dbReference type="SUPFAM" id="SSF53056">
    <property type="entry name" value="beta-carbonic anhydrase, cab"/>
    <property type="match status" value="1"/>
</dbReference>
<evidence type="ECO:0000256" key="8">
    <source>
        <dbReference type="ARBA" id="ARBA00082533"/>
    </source>
</evidence>
<dbReference type="GO" id="GO:0015976">
    <property type="term" value="P:carbon utilization"/>
    <property type="evidence" value="ECO:0007669"/>
    <property type="project" value="InterPro"/>
</dbReference>
<feature type="binding site" evidence="9">
    <location>
        <position position="41"/>
    </location>
    <ligand>
        <name>Zn(2+)</name>
        <dbReference type="ChEBI" id="CHEBI:29105"/>
    </ligand>
</feature>
<evidence type="ECO:0000256" key="7">
    <source>
        <dbReference type="ARBA" id="ARBA00048348"/>
    </source>
</evidence>
<gene>
    <name evidence="10" type="ordered locus">Fluta_1141</name>
</gene>
<feature type="binding site" evidence="9">
    <location>
        <position position="39"/>
    </location>
    <ligand>
        <name>Zn(2+)</name>
        <dbReference type="ChEBI" id="CHEBI:29105"/>
    </ligand>
</feature>
<comment type="cofactor">
    <cofactor evidence="9">
        <name>Zn(2+)</name>
        <dbReference type="ChEBI" id="CHEBI:29105"/>
    </cofactor>
    <text evidence="9">Binds 1 zinc ion per subunit.</text>
</comment>